<dbReference type="GO" id="GO:0006564">
    <property type="term" value="P:L-serine biosynthetic process"/>
    <property type="evidence" value="ECO:0007669"/>
    <property type="project" value="TreeGrafter"/>
</dbReference>
<accession>M7UNX6</accession>
<name>M7UNX6_BOTF1</name>
<dbReference type="Gene3D" id="3.90.1470.20">
    <property type="match status" value="1"/>
</dbReference>
<dbReference type="Gene3D" id="3.40.50.1000">
    <property type="entry name" value="HAD superfamily/HAD-like"/>
    <property type="match status" value="1"/>
</dbReference>
<dbReference type="Pfam" id="PF12710">
    <property type="entry name" value="HAD"/>
    <property type="match status" value="1"/>
</dbReference>
<feature type="chain" id="PRO_5004086662" evidence="2">
    <location>
        <begin position="25"/>
        <end position="309"/>
    </location>
</feature>
<sequence>MVLWASITLFALFALLLRIFDSAARLYTFGIPPSYQYLHYTCNRFTMGSATLPAMQTSPKYIFFTDFDGTITTRDSNDFMTDNLGFGQELRKQGNKDVLDGRKTFRDSFQTMMDSIKTPYSKCISTLIENIKLDPGFKEFFEWARENNMPVVILSGGMEPIIRALLEHLLGKKEASEIQIVSNQVEVREGFKSLDEEGGWNIIYHDESHFGHDKSREIRPYAALPDDQRPTMFYAGDGVSDLSAAKETDLLFAKKGHDLITYCVREKVPFTIFEDWTSILSTVKDVVAGKTTIKEVYAAGIKDFESEKA</sequence>
<dbReference type="AlphaFoldDB" id="M7UNX6"/>
<reference evidence="4" key="1">
    <citation type="journal article" date="2013" name="Genome Announc.">
        <title>Draft genome sequence of Botrytis cinerea BcDW1, inoculum for noble rot of grape berries.</title>
        <authorList>
            <person name="Blanco-Ulate B."/>
            <person name="Allen G."/>
            <person name="Powell A.L."/>
            <person name="Cantu D."/>
        </authorList>
    </citation>
    <scope>NUCLEOTIDE SEQUENCE [LARGE SCALE GENOMIC DNA]</scope>
    <source>
        <strain evidence="4">BcDW1</strain>
    </source>
</reference>
<dbReference type="PANTHER" id="PTHR43344:SF21">
    <property type="entry name" value="POLYOL PHOSPHATE PHOSPHATASE PYP1"/>
    <property type="match status" value="1"/>
</dbReference>
<dbReference type="SUPFAM" id="SSF56784">
    <property type="entry name" value="HAD-like"/>
    <property type="match status" value="1"/>
</dbReference>
<gene>
    <name evidence="3" type="ORF">BcDW1_5971</name>
</gene>
<evidence type="ECO:0000256" key="1">
    <source>
        <dbReference type="ARBA" id="ARBA00022801"/>
    </source>
</evidence>
<feature type="signal peptide" evidence="2">
    <location>
        <begin position="1"/>
        <end position="24"/>
    </location>
</feature>
<dbReference type="NCBIfam" id="TIGR01489">
    <property type="entry name" value="DKMTPPase-SF"/>
    <property type="match status" value="1"/>
</dbReference>
<dbReference type="HOGENOM" id="CLU_058495_1_0_1"/>
<dbReference type="GO" id="GO:0005737">
    <property type="term" value="C:cytoplasm"/>
    <property type="evidence" value="ECO:0007669"/>
    <property type="project" value="TreeGrafter"/>
</dbReference>
<keyword evidence="1" id="KW-0378">Hydrolase</keyword>
<organism evidence="3 4">
    <name type="scientific">Botryotinia fuckeliana (strain BcDW1)</name>
    <name type="common">Noble rot fungus</name>
    <name type="synonym">Botrytis cinerea</name>
    <dbReference type="NCBI Taxonomy" id="1290391"/>
    <lineage>
        <taxon>Eukaryota</taxon>
        <taxon>Fungi</taxon>
        <taxon>Dikarya</taxon>
        <taxon>Ascomycota</taxon>
        <taxon>Pezizomycotina</taxon>
        <taxon>Leotiomycetes</taxon>
        <taxon>Helotiales</taxon>
        <taxon>Sclerotiniaceae</taxon>
        <taxon>Botrytis</taxon>
    </lineage>
</organism>
<dbReference type="InterPro" id="IPR006384">
    <property type="entry name" value="HAD_hydro_PyrdxlP_Pase-like"/>
</dbReference>
<dbReference type="PANTHER" id="PTHR43344">
    <property type="entry name" value="PHOSPHOSERINE PHOSPHATASE"/>
    <property type="match status" value="1"/>
</dbReference>
<keyword evidence="2" id="KW-0732">Signal</keyword>
<protein>
    <submittedName>
        <fullName evidence="3">Putative phosphoserine phosphatase protein</fullName>
    </submittedName>
</protein>
<dbReference type="EMBL" id="KB707904">
    <property type="protein sequence ID" value="EMR85407.1"/>
    <property type="molecule type" value="Genomic_DNA"/>
</dbReference>
<dbReference type="NCBIfam" id="TIGR01488">
    <property type="entry name" value="HAD-SF-IB"/>
    <property type="match status" value="1"/>
</dbReference>
<dbReference type="InterPro" id="IPR023214">
    <property type="entry name" value="HAD_sf"/>
</dbReference>
<evidence type="ECO:0000313" key="3">
    <source>
        <dbReference type="EMBL" id="EMR85407.1"/>
    </source>
</evidence>
<dbReference type="STRING" id="1290391.M7UNX6"/>
<dbReference type="OrthoDB" id="10014216at2759"/>
<dbReference type="GO" id="GO:0036424">
    <property type="term" value="F:L-phosphoserine phosphatase activity"/>
    <property type="evidence" value="ECO:0007669"/>
    <property type="project" value="TreeGrafter"/>
</dbReference>
<dbReference type="InterPro" id="IPR036412">
    <property type="entry name" value="HAD-like_sf"/>
</dbReference>
<evidence type="ECO:0000256" key="2">
    <source>
        <dbReference type="SAM" id="SignalP"/>
    </source>
</evidence>
<dbReference type="GO" id="GO:0000287">
    <property type="term" value="F:magnesium ion binding"/>
    <property type="evidence" value="ECO:0007669"/>
    <property type="project" value="TreeGrafter"/>
</dbReference>
<dbReference type="Proteomes" id="UP000012045">
    <property type="component" value="Unassembled WGS sequence"/>
</dbReference>
<proteinExistence type="predicted"/>
<evidence type="ECO:0000313" key="4">
    <source>
        <dbReference type="Proteomes" id="UP000012045"/>
    </source>
</evidence>
<dbReference type="InterPro" id="IPR050582">
    <property type="entry name" value="HAD-like_SerB"/>
</dbReference>